<dbReference type="EMBL" id="CVMT01000003">
    <property type="protein sequence ID" value="CRG87727.1"/>
    <property type="molecule type" value="Genomic_DNA"/>
</dbReference>
<protein>
    <submittedName>
        <fullName evidence="3">Bacilysin biosynthesis oxidoreductase BacC</fullName>
    </submittedName>
</protein>
<dbReference type="Pfam" id="PF13561">
    <property type="entry name" value="adh_short_C2"/>
    <property type="match status" value="1"/>
</dbReference>
<dbReference type="InterPro" id="IPR002347">
    <property type="entry name" value="SDR_fam"/>
</dbReference>
<dbReference type="CDD" id="cd05233">
    <property type="entry name" value="SDR_c"/>
    <property type="match status" value="1"/>
</dbReference>
<accession>A0A0U1LWD7</accession>
<dbReference type="Proteomes" id="UP000054383">
    <property type="component" value="Unassembled WGS sequence"/>
</dbReference>
<dbReference type="GO" id="GO:0016616">
    <property type="term" value="F:oxidoreductase activity, acting on the CH-OH group of donors, NAD or NADP as acceptor"/>
    <property type="evidence" value="ECO:0007669"/>
    <property type="project" value="TreeGrafter"/>
</dbReference>
<dbReference type="OrthoDB" id="5840532at2759"/>
<comment type="similarity">
    <text evidence="1">Belongs to the short-chain dehydrogenases/reductases (SDR) family.</text>
</comment>
<evidence type="ECO:0000256" key="1">
    <source>
        <dbReference type="ARBA" id="ARBA00006484"/>
    </source>
</evidence>
<proteinExistence type="inferred from homology"/>
<reference evidence="3 4" key="1">
    <citation type="submission" date="2015-04" db="EMBL/GenBank/DDBJ databases">
        <authorList>
            <person name="Syromyatnikov M.Y."/>
            <person name="Popov V.N."/>
        </authorList>
    </citation>
    <scope>NUCLEOTIDE SEQUENCE [LARGE SCALE GENOMIC DNA]</scope>
    <source>
        <strain evidence="3">WF-38-12</strain>
    </source>
</reference>
<dbReference type="FunFam" id="3.40.50.720:FF:000084">
    <property type="entry name" value="Short-chain dehydrogenase reductase"/>
    <property type="match status" value="1"/>
</dbReference>
<dbReference type="STRING" id="28573.A0A0U1LWD7"/>
<dbReference type="PRINTS" id="PR00081">
    <property type="entry name" value="GDHRDH"/>
</dbReference>
<name>A0A0U1LWD7_TALIS</name>
<gene>
    <name evidence="3" type="ORF">PISL3812_04747</name>
</gene>
<sequence length="264" mass="27707">MSSFTLQGSAFITGAGSGIGRAVAHAFVKNGVSQIALGDINEETAQETADQLKAINKDVNAIVINVDVAGEDSVKAAIETAIAAFGRIDFAVNNAGINGPLGLASEVSFEDWKKTIDINLSGVWLCQRAEITQMLRQEPVSTRQYRGTIVNVSSMLGINGVWSETPPTAYSACKHGIIGLTKTDANTVASKGIRINAICPGFVNTPILKLALDLGYMDEQIAATPMKRVATPEEVADGIVFLVSPASSFMTGSALVMDGGYTAH</sequence>
<keyword evidence="4" id="KW-1185">Reference proteome</keyword>
<dbReference type="InterPro" id="IPR036291">
    <property type="entry name" value="NAD(P)-bd_dom_sf"/>
</dbReference>
<organism evidence="3 4">
    <name type="scientific">Talaromyces islandicus</name>
    <name type="common">Penicillium islandicum</name>
    <dbReference type="NCBI Taxonomy" id="28573"/>
    <lineage>
        <taxon>Eukaryota</taxon>
        <taxon>Fungi</taxon>
        <taxon>Dikarya</taxon>
        <taxon>Ascomycota</taxon>
        <taxon>Pezizomycotina</taxon>
        <taxon>Eurotiomycetes</taxon>
        <taxon>Eurotiomycetidae</taxon>
        <taxon>Eurotiales</taxon>
        <taxon>Trichocomaceae</taxon>
        <taxon>Talaromyces</taxon>
        <taxon>Talaromyces sect. Islandici</taxon>
    </lineage>
</organism>
<dbReference type="PRINTS" id="PR00080">
    <property type="entry name" value="SDRFAMILY"/>
</dbReference>
<evidence type="ECO:0000313" key="3">
    <source>
        <dbReference type="EMBL" id="CRG87727.1"/>
    </source>
</evidence>
<dbReference type="PANTHER" id="PTHR42760">
    <property type="entry name" value="SHORT-CHAIN DEHYDROGENASES/REDUCTASES FAMILY MEMBER"/>
    <property type="match status" value="1"/>
</dbReference>
<keyword evidence="2" id="KW-0521">NADP</keyword>
<evidence type="ECO:0000313" key="4">
    <source>
        <dbReference type="Proteomes" id="UP000054383"/>
    </source>
</evidence>
<dbReference type="OMA" id="PHCGNYV"/>
<dbReference type="AlphaFoldDB" id="A0A0U1LWD7"/>
<dbReference type="SUPFAM" id="SSF51735">
    <property type="entry name" value="NAD(P)-binding Rossmann-fold domains"/>
    <property type="match status" value="1"/>
</dbReference>
<evidence type="ECO:0000256" key="2">
    <source>
        <dbReference type="ARBA" id="ARBA00022857"/>
    </source>
</evidence>
<dbReference type="Gene3D" id="3.40.50.720">
    <property type="entry name" value="NAD(P)-binding Rossmann-like Domain"/>
    <property type="match status" value="1"/>
</dbReference>